<dbReference type="InterPro" id="IPR001841">
    <property type="entry name" value="Znf_RING"/>
</dbReference>
<evidence type="ECO:0000259" key="10">
    <source>
        <dbReference type="PROSITE" id="PS50089"/>
    </source>
</evidence>
<sequence>MATLNFADPVIAQPRSQMTKKAKVILGIVIGCCIFFFFLIILSCCIMDRKRPNVVENIPKRSDCINQRLPPMLFKEWHKLGEADPLNQQQVSKAEHVCVICLEVLEEQDSIRVLNCQHIYHRQCFDQWFTTTLHDFCPLCHQPVLPRESNTIAQGC</sequence>
<keyword evidence="12" id="KW-1185">Reference proteome</keyword>
<evidence type="ECO:0000256" key="4">
    <source>
        <dbReference type="ARBA" id="ARBA00022771"/>
    </source>
</evidence>
<dbReference type="OrthoDB" id="8062037at2759"/>
<accession>A0A6A5X9D2</accession>
<dbReference type="Gene3D" id="3.30.40.10">
    <property type="entry name" value="Zinc/RING finger domain, C3HC4 (zinc finger)"/>
    <property type="match status" value="1"/>
</dbReference>
<evidence type="ECO:0000256" key="2">
    <source>
        <dbReference type="ARBA" id="ARBA00022692"/>
    </source>
</evidence>
<dbReference type="AlphaFoldDB" id="A0A6A5X9D2"/>
<comment type="subcellular location">
    <subcellularLocation>
        <location evidence="1">Membrane</location>
        <topology evidence="1">Single-pass membrane protein</topology>
    </subcellularLocation>
</comment>
<feature type="domain" description="RING-type" evidence="10">
    <location>
        <begin position="98"/>
        <end position="141"/>
    </location>
</feature>
<proteinExistence type="predicted"/>
<evidence type="ECO:0000256" key="3">
    <source>
        <dbReference type="ARBA" id="ARBA00022723"/>
    </source>
</evidence>
<gene>
    <name evidence="11" type="ORF">BU24DRAFT_73816</name>
</gene>
<dbReference type="SUPFAM" id="SSF57850">
    <property type="entry name" value="RING/U-box"/>
    <property type="match status" value="1"/>
</dbReference>
<dbReference type="Proteomes" id="UP000799778">
    <property type="component" value="Unassembled WGS sequence"/>
</dbReference>
<dbReference type="EMBL" id="ML978078">
    <property type="protein sequence ID" value="KAF2009354.1"/>
    <property type="molecule type" value="Genomic_DNA"/>
</dbReference>
<evidence type="ECO:0000256" key="5">
    <source>
        <dbReference type="ARBA" id="ARBA00022833"/>
    </source>
</evidence>
<dbReference type="GO" id="GO:0008270">
    <property type="term" value="F:zinc ion binding"/>
    <property type="evidence" value="ECO:0007669"/>
    <property type="project" value="UniProtKB-KW"/>
</dbReference>
<dbReference type="InterPro" id="IPR013083">
    <property type="entry name" value="Znf_RING/FYVE/PHD"/>
</dbReference>
<keyword evidence="2 9" id="KW-0812">Transmembrane</keyword>
<evidence type="ECO:0000256" key="6">
    <source>
        <dbReference type="ARBA" id="ARBA00022989"/>
    </source>
</evidence>
<dbReference type="Pfam" id="PF13639">
    <property type="entry name" value="zf-RING_2"/>
    <property type="match status" value="1"/>
</dbReference>
<protein>
    <recommendedName>
        <fullName evidence="10">RING-type domain-containing protein</fullName>
    </recommendedName>
</protein>
<reference evidence="11" key="1">
    <citation type="journal article" date="2020" name="Stud. Mycol.">
        <title>101 Dothideomycetes genomes: a test case for predicting lifestyles and emergence of pathogens.</title>
        <authorList>
            <person name="Haridas S."/>
            <person name="Albert R."/>
            <person name="Binder M."/>
            <person name="Bloem J."/>
            <person name="Labutti K."/>
            <person name="Salamov A."/>
            <person name="Andreopoulos B."/>
            <person name="Baker S."/>
            <person name="Barry K."/>
            <person name="Bills G."/>
            <person name="Bluhm B."/>
            <person name="Cannon C."/>
            <person name="Castanera R."/>
            <person name="Culley D."/>
            <person name="Daum C."/>
            <person name="Ezra D."/>
            <person name="Gonzalez J."/>
            <person name="Henrissat B."/>
            <person name="Kuo A."/>
            <person name="Liang C."/>
            <person name="Lipzen A."/>
            <person name="Lutzoni F."/>
            <person name="Magnuson J."/>
            <person name="Mondo S."/>
            <person name="Nolan M."/>
            <person name="Ohm R."/>
            <person name="Pangilinan J."/>
            <person name="Park H.-J."/>
            <person name="Ramirez L."/>
            <person name="Alfaro M."/>
            <person name="Sun H."/>
            <person name="Tritt A."/>
            <person name="Yoshinaga Y."/>
            <person name="Zwiers L.-H."/>
            <person name="Turgeon B."/>
            <person name="Goodwin S."/>
            <person name="Spatafora J."/>
            <person name="Crous P."/>
            <person name="Grigoriev I."/>
        </authorList>
    </citation>
    <scope>NUCLEOTIDE SEQUENCE</scope>
    <source>
        <strain evidence="11">CBS 175.79</strain>
    </source>
</reference>
<dbReference type="RefSeq" id="XP_033377693.1">
    <property type="nucleotide sequence ID" value="XM_033534586.1"/>
</dbReference>
<evidence type="ECO:0000256" key="1">
    <source>
        <dbReference type="ARBA" id="ARBA00004167"/>
    </source>
</evidence>
<keyword evidence="3" id="KW-0479">Metal-binding</keyword>
<dbReference type="InterPro" id="IPR051653">
    <property type="entry name" value="E3_ligase_sorting_rcpt"/>
</dbReference>
<dbReference type="GO" id="GO:0016020">
    <property type="term" value="C:membrane"/>
    <property type="evidence" value="ECO:0007669"/>
    <property type="project" value="UniProtKB-SubCell"/>
</dbReference>
<dbReference type="PANTHER" id="PTHR47168">
    <property type="entry name" value="RING ZINC FINGER DOMAIN SUPERFAMILY PROTEIN-RELATED"/>
    <property type="match status" value="1"/>
</dbReference>
<keyword evidence="4 8" id="KW-0863">Zinc-finger</keyword>
<evidence type="ECO:0000256" key="9">
    <source>
        <dbReference type="SAM" id="Phobius"/>
    </source>
</evidence>
<organism evidence="11 12">
    <name type="scientific">Aaosphaeria arxii CBS 175.79</name>
    <dbReference type="NCBI Taxonomy" id="1450172"/>
    <lineage>
        <taxon>Eukaryota</taxon>
        <taxon>Fungi</taxon>
        <taxon>Dikarya</taxon>
        <taxon>Ascomycota</taxon>
        <taxon>Pezizomycotina</taxon>
        <taxon>Dothideomycetes</taxon>
        <taxon>Pleosporomycetidae</taxon>
        <taxon>Pleosporales</taxon>
        <taxon>Pleosporales incertae sedis</taxon>
        <taxon>Aaosphaeria</taxon>
    </lineage>
</organism>
<evidence type="ECO:0000256" key="7">
    <source>
        <dbReference type="ARBA" id="ARBA00023136"/>
    </source>
</evidence>
<dbReference type="GeneID" id="54291983"/>
<dbReference type="SMART" id="SM00184">
    <property type="entry name" value="RING"/>
    <property type="match status" value="1"/>
</dbReference>
<evidence type="ECO:0000313" key="11">
    <source>
        <dbReference type="EMBL" id="KAF2009354.1"/>
    </source>
</evidence>
<evidence type="ECO:0000256" key="8">
    <source>
        <dbReference type="PROSITE-ProRule" id="PRU00175"/>
    </source>
</evidence>
<keyword evidence="6 9" id="KW-1133">Transmembrane helix</keyword>
<name>A0A6A5X9D2_9PLEO</name>
<keyword evidence="5" id="KW-0862">Zinc</keyword>
<evidence type="ECO:0000313" key="12">
    <source>
        <dbReference type="Proteomes" id="UP000799778"/>
    </source>
</evidence>
<dbReference type="PROSITE" id="PS50089">
    <property type="entry name" value="ZF_RING_2"/>
    <property type="match status" value="1"/>
</dbReference>
<dbReference type="PANTHER" id="PTHR47168:SF1">
    <property type="entry name" value="OS02G0798600 PROTEIN"/>
    <property type="match status" value="1"/>
</dbReference>
<feature type="transmembrane region" description="Helical" evidence="9">
    <location>
        <begin position="24"/>
        <end position="42"/>
    </location>
</feature>
<keyword evidence="7 9" id="KW-0472">Membrane</keyword>